<dbReference type="GO" id="GO:0052621">
    <property type="term" value="F:diguanylate cyclase activity"/>
    <property type="evidence" value="ECO:0007669"/>
    <property type="project" value="UniProtKB-EC"/>
</dbReference>
<dbReference type="InterPro" id="IPR043128">
    <property type="entry name" value="Rev_trsase/Diguanyl_cyclase"/>
</dbReference>
<comment type="caution">
    <text evidence="5">The sequence shown here is derived from an EMBL/GenBank/DDBJ whole genome shotgun (WGS) entry which is preliminary data.</text>
</comment>
<dbReference type="PANTHER" id="PTHR45138:SF9">
    <property type="entry name" value="DIGUANYLATE CYCLASE DGCM-RELATED"/>
    <property type="match status" value="1"/>
</dbReference>
<dbReference type="NCBIfam" id="TIGR00254">
    <property type="entry name" value="GGDEF"/>
    <property type="match status" value="1"/>
</dbReference>
<evidence type="ECO:0000256" key="1">
    <source>
        <dbReference type="ARBA" id="ARBA00012528"/>
    </source>
</evidence>
<keyword evidence="5" id="KW-0548">Nucleotidyltransferase</keyword>
<accession>A0ABU9C7Z6</accession>
<dbReference type="InterPro" id="IPR050469">
    <property type="entry name" value="Diguanylate_Cyclase"/>
</dbReference>
<feature type="transmembrane region" description="Helical" evidence="3">
    <location>
        <begin position="26"/>
        <end position="45"/>
    </location>
</feature>
<dbReference type="Pfam" id="PF00990">
    <property type="entry name" value="GGDEF"/>
    <property type="match status" value="1"/>
</dbReference>
<name>A0ABU9C7Z6_9BURK</name>
<dbReference type="RefSeq" id="WP_341399024.1">
    <property type="nucleotide sequence ID" value="NZ_JBBUTI010000006.1"/>
</dbReference>
<dbReference type="EMBL" id="JBBUTI010000006">
    <property type="protein sequence ID" value="MEK8046727.1"/>
    <property type="molecule type" value="Genomic_DNA"/>
</dbReference>
<keyword evidence="3" id="KW-0812">Transmembrane</keyword>
<sequence length="492" mass="53031">MPLVLPLAVLLIQALLMGLMPADIPTIAYLAMVIVPVLSGVCVLLRAYREAKHARSGWLLLAFAIFIWTGGAAANLWHEWVLGRQNDMYREAMLAFHLSAVPLLLLIATPWRAGWSEPIRWVDAGLSLALGVSYFLLTWQSLTARGAPDEASVAVMVWLVDAQNLFVAAGAVVRWRAAQERAERDLFTAVATHSVVYMVLAGLNNHWVAAQGPEISSAITVAFALLMTLALRPAGPMMLSQVPLRVVLMVRSLSPVMIAGALLGVSLVLVPFDYPAGVVGVLVSVLGYALRNTLAQASTLANGELLRREHDALQSVAFTDALTGVANRHWLDRSLNEAWRRALRERHSMSVLMIDIDHFKLLNDRYGHTTGDHCLREVAEALSSALVRPGDHLVRYGGEEFLAILEDADANGALVVAERMRQAVAALRLEHMDSASGLLSVSIGVASAMAVSGRAPITLVEAADKALYDAKCQGRDRVIVAAGAGSADTKQA</sequence>
<keyword evidence="3" id="KW-0472">Membrane</keyword>
<protein>
    <recommendedName>
        <fullName evidence="1">diguanylate cyclase</fullName>
        <ecNumber evidence="1">2.7.7.65</ecNumber>
    </recommendedName>
</protein>
<reference evidence="5 6" key="1">
    <citation type="submission" date="2024-04" db="EMBL/GenBank/DDBJ databases">
        <title>Novel species of the genus Ideonella isolated from streams.</title>
        <authorList>
            <person name="Lu H."/>
        </authorList>
    </citation>
    <scope>NUCLEOTIDE SEQUENCE [LARGE SCALE GENOMIC DNA]</scope>
    <source>
        <strain evidence="5 6">LYT19W</strain>
    </source>
</reference>
<dbReference type="Proteomes" id="UP001379945">
    <property type="component" value="Unassembled WGS sequence"/>
</dbReference>
<dbReference type="PROSITE" id="PS50887">
    <property type="entry name" value="GGDEF"/>
    <property type="match status" value="1"/>
</dbReference>
<organism evidence="5 6">
    <name type="scientific">Ideonella margarita</name>
    <dbReference type="NCBI Taxonomy" id="2984191"/>
    <lineage>
        <taxon>Bacteria</taxon>
        <taxon>Pseudomonadati</taxon>
        <taxon>Pseudomonadota</taxon>
        <taxon>Betaproteobacteria</taxon>
        <taxon>Burkholderiales</taxon>
        <taxon>Sphaerotilaceae</taxon>
        <taxon>Ideonella</taxon>
    </lineage>
</organism>
<evidence type="ECO:0000259" key="4">
    <source>
        <dbReference type="PROSITE" id="PS50887"/>
    </source>
</evidence>
<evidence type="ECO:0000313" key="5">
    <source>
        <dbReference type="EMBL" id="MEK8046727.1"/>
    </source>
</evidence>
<dbReference type="EC" id="2.7.7.65" evidence="1"/>
<feature type="transmembrane region" description="Helical" evidence="3">
    <location>
        <begin position="185"/>
        <end position="203"/>
    </location>
</feature>
<dbReference type="SMART" id="SM00267">
    <property type="entry name" value="GGDEF"/>
    <property type="match status" value="1"/>
</dbReference>
<feature type="transmembrane region" description="Helical" evidence="3">
    <location>
        <begin position="89"/>
        <end position="109"/>
    </location>
</feature>
<gene>
    <name evidence="5" type="ORF">AACH00_10240</name>
</gene>
<feature type="domain" description="GGDEF" evidence="4">
    <location>
        <begin position="347"/>
        <end position="483"/>
    </location>
</feature>
<evidence type="ECO:0000256" key="3">
    <source>
        <dbReference type="SAM" id="Phobius"/>
    </source>
</evidence>
<feature type="transmembrane region" description="Helical" evidence="3">
    <location>
        <begin position="57"/>
        <end position="77"/>
    </location>
</feature>
<proteinExistence type="predicted"/>
<evidence type="ECO:0000256" key="2">
    <source>
        <dbReference type="ARBA" id="ARBA00034247"/>
    </source>
</evidence>
<keyword evidence="3" id="KW-1133">Transmembrane helix</keyword>
<keyword evidence="6" id="KW-1185">Reference proteome</keyword>
<dbReference type="CDD" id="cd01949">
    <property type="entry name" value="GGDEF"/>
    <property type="match status" value="1"/>
</dbReference>
<feature type="transmembrane region" description="Helical" evidence="3">
    <location>
        <begin position="215"/>
        <end position="234"/>
    </location>
</feature>
<dbReference type="PANTHER" id="PTHR45138">
    <property type="entry name" value="REGULATORY COMPONENTS OF SENSORY TRANSDUCTION SYSTEM"/>
    <property type="match status" value="1"/>
</dbReference>
<feature type="transmembrane region" description="Helical" evidence="3">
    <location>
        <begin position="246"/>
        <end position="268"/>
    </location>
</feature>
<comment type="catalytic activity">
    <reaction evidence="2">
        <text>2 GTP = 3',3'-c-di-GMP + 2 diphosphate</text>
        <dbReference type="Rhea" id="RHEA:24898"/>
        <dbReference type="ChEBI" id="CHEBI:33019"/>
        <dbReference type="ChEBI" id="CHEBI:37565"/>
        <dbReference type="ChEBI" id="CHEBI:58805"/>
        <dbReference type="EC" id="2.7.7.65"/>
    </reaction>
</comment>
<evidence type="ECO:0000313" key="6">
    <source>
        <dbReference type="Proteomes" id="UP001379945"/>
    </source>
</evidence>
<keyword evidence="5" id="KW-0808">Transferase</keyword>
<dbReference type="InterPro" id="IPR029787">
    <property type="entry name" value="Nucleotide_cyclase"/>
</dbReference>
<dbReference type="SUPFAM" id="SSF55073">
    <property type="entry name" value="Nucleotide cyclase"/>
    <property type="match status" value="1"/>
</dbReference>
<feature type="transmembrane region" description="Helical" evidence="3">
    <location>
        <begin position="121"/>
        <end position="139"/>
    </location>
</feature>
<feature type="transmembrane region" description="Helical" evidence="3">
    <location>
        <begin position="151"/>
        <end position="173"/>
    </location>
</feature>
<dbReference type="InterPro" id="IPR000160">
    <property type="entry name" value="GGDEF_dom"/>
</dbReference>
<dbReference type="Gene3D" id="3.30.70.270">
    <property type="match status" value="1"/>
</dbReference>